<evidence type="ECO:0000313" key="2">
    <source>
        <dbReference type="EMBL" id="EOO23549.1"/>
    </source>
</evidence>
<dbReference type="Gene3D" id="2.60.120.40">
    <property type="match status" value="1"/>
</dbReference>
<dbReference type="AlphaFoldDB" id="A0A9W5PJ96"/>
<evidence type="ECO:0000256" key="1">
    <source>
        <dbReference type="SAM" id="MobiDB-lite"/>
    </source>
</evidence>
<gene>
    <name evidence="2" type="ORF">IIU_06955</name>
</gene>
<dbReference type="EMBL" id="AHFB01000190">
    <property type="protein sequence ID" value="EOO23549.1"/>
    <property type="molecule type" value="Genomic_DNA"/>
</dbReference>
<proteinExistence type="predicted"/>
<reference evidence="2 3" key="1">
    <citation type="submission" date="2012-12" db="EMBL/GenBank/DDBJ databases">
        <title>The Genome Sequence of Bacillus cereus VD133.</title>
        <authorList>
            <consortium name="The Broad Institute Genome Sequencing Platform"/>
            <consortium name="The Broad Institute Genome Sequencing Center for Infectious Disease"/>
            <person name="Feldgarden M."/>
            <person name="Van der Auwera G.A."/>
            <person name="Mahillon J."/>
            <person name="Duprez V."/>
            <person name="Timmery S."/>
            <person name="Mattelet C."/>
            <person name="Dierick K."/>
            <person name="Sun M."/>
            <person name="Yu Z."/>
            <person name="Zhu L."/>
            <person name="Hu X."/>
            <person name="Shank E.B."/>
            <person name="Swiecicka I."/>
            <person name="Hansen B.M."/>
            <person name="Andrup L."/>
            <person name="Walker B."/>
            <person name="Young S.K."/>
            <person name="Zeng Q."/>
            <person name="Gargeya S."/>
            <person name="Fitzgerald M."/>
            <person name="Haas B."/>
            <person name="Abouelleil A."/>
            <person name="Alvarado L."/>
            <person name="Arachchi H.M."/>
            <person name="Berlin A.M."/>
            <person name="Chapman S.B."/>
            <person name="Dewar J."/>
            <person name="Goldberg J."/>
            <person name="Griggs A."/>
            <person name="Gujja S."/>
            <person name="Hansen M."/>
            <person name="Howarth C."/>
            <person name="Imamovic A."/>
            <person name="Larimer J."/>
            <person name="McCowan C."/>
            <person name="Murphy C."/>
            <person name="Neiman D."/>
            <person name="Pearson M."/>
            <person name="Priest M."/>
            <person name="Roberts A."/>
            <person name="Saif S."/>
            <person name="Shea T."/>
            <person name="Sisk P."/>
            <person name="Sykes S."/>
            <person name="Wortman J."/>
            <person name="Nusbaum C."/>
            <person name="Birren B."/>
        </authorList>
    </citation>
    <scope>NUCLEOTIDE SEQUENCE [LARGE SCALE GENOMIC DNA]</scope>
    <source>
        <strain evidence="2 3">VD133</strain>
    </source>
</reference>
<dbReference type="RefSeq" id="WP_016110632.1">
    <property type="nucleotide sequence ID" value="NZ_KB976179.1"/>
</dbReference>
<comment type="caution">
    <text evidence="2">The sequence shown here is derived from an EMBL/GenBank/DDBJ whole genome shotgun (WGS) entry which is preliminary data.</text>
</comment>
<organism evidence="2 3">
    <name type="scientific">Bacillus cereus VD133</name>
    <dbReference type="NCBI Taxonomy" id="1053233"/>
    <lineage>
        <taxon>Bacteria</taxon>
        <taxon>Bacillati</taxon>
        <taxon>Bacillota</taxon>
        <taxon>Bacilli</taxon>
        <taxon>Bacillales</taxon>
        <taxon>Bacillaceae</taxon>
        <taxon>Bacillus</taxon>
        <taxon>Bacillus cereus group</taxon>
    </lineage>
</organism>
<sequence>TGVTGATGPTGATGVTGATGPTGATGVTGATGLTGVTGPTGVFLSVHGTFGNDTNAGPFPASGTDTTGTVIPVEFASPPPINTPGAFTLNPNGSVTVNIAGIYEISGSVVLAPGFGGNFGIQINGTGIAVPFMNSFGNFGNTTGTTQLNLTTILNVAAGDVISIGLSTSATSPVLLSFAGGSGTNTNAVTLSFVKIE</sequence>
<dbReference type="InterPro" id="IPR008983">
    <property type="entry name" value="Tumour_necrosis_fac-like_dom"/>
</dbReference>
<name>A0A9W5PJ96_BACCE</name>
<evidence type="ECO:0000313" key="3">
    <source>
        <dbReference type="Proteomes" id="UP000014018"/>
    </source>
</evidence>
<feature type="non-terminal residue" evidence="2">
    <location>
        <position position="1"/>
    </location>
</feature>
<accession>A0A9W5PJ96</accession>
<protein>
    <recommendedName>
        <fullName evidence="4">Triple helix repeat-containing collagen</fullName>
    </recommendedName>
</protein>
<feature type="region of interest" description="Disordered" evidence="1">
    <location>
        <begin position="1"/>
        <end position="23"/>
    </location>
</feature>
<evidence type="ECO:0008006" key="4">
    <source>
        <dbReference type="Google" id="ProtNLM"/>
    </source>
</evidence>
<dbReference type="Proteomes" id="UP000014018">
    <property type="component" value="Unassembled WGS sequence"/>
</dbReference>